<evidence type="ECO:0000313" key="3">
    <source>
        <dbReference type="Proteomes" id="UP000319576"/>
    </source>
</evidence>
<dbReference type="GO" id="GO:0016787">
    <property type="term" value="F:hydrolase activity"/>
    <property type="evidence" value="ECO:0007669"/>
    <property type="project" value="UniProtKB-KW"/>
</dbReference>
<dbReference type="RefSeq" id="WP_145243437.1">
    <property type="nucleotide sequence ID" value="NZ_CP036273.1"/>
</dbReference>
<keyword evidence="1" id="KW-0732">Signal</keyword>
<gene>
    <name evidence="2" type="ORF">ETAA1_52830</name>
</gene>
<evidence type="ECO:0000313" key="2">
    <source>
        <dbReference type="EMBL" id="QDU23289.1"/>
    </source>
</evidence>
<accession>A0A517Y0K4</accession>
<dbReference type="AlphaFoldDB" id="A0A517Y0K4"/>
<dbReference type="Gene3D" id="3.40.630.40">
    <property type="entry name" value="Zn-dependent exopeptidases"/>
    <property type="match status" value="1"/>
</dbReference>
<keyword evidence="2" id="KW-0378">Hydrolase</keyword>
<feature type="chain" id="PRO_5022176024" evidence="1">
    <location>
        <begin position="23"/>
        <end position="274"/>
    </location>
</feature>
<dbReference type="EMBL" id="CP036273">
    <property type="protein sequence ID" value="QDU23289.1"/>
    <property type="molecule type" value="Genomic_DNA"/>
</dbReference>
<dbReference type="SUPFAM" id="SSF53187">
    <property type="entry name" value="Zn-dependent exopeptidases"/>
    <property type="match status" value="1"/>
</dbReference>
<name>A0A517Y0K4_9BACT</name>
<reference evidence="2 3" key="1">
    <citation type="submission" date="2019-02" db="EMBL/GenBank/DDBJ databases">
        <title>Deep-cultivation of Planctomycetes and their phenomic and genomic characterization uncovers novel biology.</title>
        <authorList>
            <person name="Wiegand S."/>
            <person name="Jogler M."/>
            <person name="Boedeker C."/>
            <person name="Pinto D."/>
            <person name="Vollmers J."/>
            <person name="Rivas-Marin E."/>
            <person name="Kohn T."/>
            <person name="Peeters S.H."/>
            <person name="Heuer A."/>
            <person name="Rast P."/>
            <person name="Oberbeckmann S."/>
            <person name="Bunk B."/>
            <person name="Jeske O."/>
            <person name="Meyerdierks A."/>
            <person name="Storesund J.E."/>
            <person name="Kallscheuer N."/>
            <person name="Luecker S."/>
            <person name="Lage O.M."/>
            <person name="Pohl T."/>
            <person name="Merkel B.J."/>
            <person name="Hornburger P."/>
            <person name="Mueller R.-W."/>
            <person name="Bruemmer F."/>
            <person name="Labrenz M."/>
            <person name="Spormann A.M."/>
            <person name="Op den Camp H."/>
            <person name="Overmann J."/>
            <person name="Amann R."/>
            <person name="Jetten M.S.M."/>
            <person name="Mascher T."/>
            <person name="Medema M.H."/>
            <person name="Devos D.P."/>
            <person name="Kaster A.-K."/>
            <person name="Ovreas L."/>
            <person name="Rohde M."/>
            <person name="Galperin M.Y."/>
            <person name="Jogler C."/>
        </authorList>
    </citation>
    <scope>NUCLEOTIDE SEQUENCE [LARGE SCALE GENOMIC DNA]</scope>
    <source>
        <strain evidence="2 3">ETA_A1</strain>
    </source>
</reference>
<dbReference type="Proteomes" id="UP000319576">
    <property type="component" value="Chromosome"/>
</dbReference>
<evidence type="ECO:0000256" key="1">
    <source>
        <dbReference type="SAM" id="SignalP"/>
    </source>
</evidence>
<sequence length="274" mass="29398" precursor="true">MRRPRLPAAVVAALAAVAVALAQEPAARPESPFLNVRKGNMPVIISAPHGGTGEIPGVPTRRGVGLPTGPNGFYTGRDPGTEELAATLAVEVFLKTGKRPYLVTARFSRRYVDANRPADVAYESPRAKPVYDAYHDTLAGFCKEVRKVHGRGLLLDVHNQATFPDSVVRGTQDGKTVALLRQRFGEKAHCGPDSLLGLLGGAGFKTHPAKLDGKEHDNFNGGYIVRTYSGDYGLDAVQLEFGWMLTTPVSAPETAGKVAAAIDQFHRLYLVDAK</sequence>
<protein>
    <submittedName>
        <fullName evidence="2">N-formylglutamate amidohydrolase</fullName>
    </submittedName>
</protein>
<keyword evidence="3" id="KW-1185">Reference proteome</keyword>
<feature type="signal peptide" evidence="1">
    <location>
        <begin position="1"/>
        <end position="22"/>
    </location>
</feature>
<proteinExistence type="predicted"/>
<organism evidence="2 3">
    <name type="scientific">Urbifossiella limnaea</name>
    <dbReference type="NCBI Taxonomy" id="2528023"/>
    <lineage>
        <taxon>Bacteria</taxon>
        <taxon>Pseudomonadati</taxon>
        <taxon>Planctomycetota</taxon>
        <taxon>Planctomycetia</taxon>
        <taxon>Gemmatales</taxon>
        <taxon>Gemmataceae</taxon>
        <taxon>Urbifossiella</taxon>
    </lineage>
</organism>
<dbReference type="OrthoDB" id="8333609at2"/>
<dbReference type="KEGG" id="uli:ETAA1_52830"/>